<accession>A0A1J0EN44</accession>
<gene>
    <name evidence="1" type="ORF">BLL42_17160</name>
</gene>
<protein>
    <submittedName>
        <fullName evidence="1">Uncharacterized protein</fullName>
    </submittedName>
</protein>
<dbReference type="OrthoDB" id="6903468at2"/>
<dbReference type="EMBL" id="CP017886">
    <property type="protein sequence ID" value="APC17383.1"/>
    <property type="molecule type" value="Genomic_DNA"/>
</dbReference>
<reference evidence="2" key="1">
    <citation type="submission" date="2016-10" db="EMBL/GenBank/DDBJ databases">
        <title>Pseudomonas frederiksbergensis ERGS4:02 complete genome.</title>
        <authorList>
            <person name="Kumar R."/>
            <person name="Acharya V."/>
            <person name="Singh D."/>
        </authorList>
    </citation>
    <scope>NUCLEOTIDE SEQUENCE [LARGE SCALE GENOMIC DNA]</scope>
    <source>
        <strain evidence="2">ERGS4:02</strain>
    </source>
</reference>
<name>A0A1J0EN44_9PSED</name>
<sequence length="119" mass="13336">MITASEILSRINDGVFLELVFKENPDWDAELGSRDSVEFFSAWNASYETITSSCPPEDGSIKEIRESAFKKVYQITKNPDLAGCVSDDLGLIAQAFKNKVDIDFINDLWKAYTQGSFPN</sequence>
<proteinExistence type="predicted"/>
<dbReference type="Proteomes" id="UP000182567">
    <property type="component" value="Chromosome"/>
</dbReference>
<dbReference type="GeneID" id="46909997"/>
<dbReference type="RefSeq" id="WP_071553204.1">
    <property type="nucleotide sequence ID" value="NZ_CP017886.1"/>
</dbReference>
<evidence type="ECO:0000313" key="2">
    <source>
        <dbReference type="Proteomes" id="UP000182567"/>
    </source>
</evidence>
<evidence type="ECO:0000313" key="1">
    <source>
        <dbReference type="EMBL" id="APC17383.1"/>
    </source>
</evidence>
<organism evidence="1 2">
    <name type="scientific">Pseudomonas frederiksbergensis</name>
    <dbReference type="NCBI Taxonomy" id="104087"/>
    <lineage>
        <taxon>Bacteria</taxon>
        <taxon>Pseudomonadati</taxon>
        <taxon>Pseudomonadota</taxon>
        <taxon>Gammaproteobacteria</taxon>
        <taxon>Pseudomonadales</taxon>
        <taxon>Pseudomonadaceae</taxon>
        <taxon>Pseudomonas</taxon>
    </lineage>
</organism>
<dbReference type="AlphaFoldDB" id="A0A1J0EN44"/>